<dbReference type="RefSeq" id="WP_088215575.1">
    <property type="nucleotide sequence ID" value="NZ_NIPW01000020.1"/>
</dbReference>
<dbReference type="Proteomes" id="UP000196878">
    <property type="component" value="Unassembled WGS sequence"/>
</dbReference>
<dbReference type="EMBL" id="NIPW01000020">
    <property type="protein sequence ID" value="OWJ77433.1"/>
    <property type="molecule type" value="Genomic_DNA"/>
</dbReference>
<organism evidence="1 2">
    <name type="scientific">Haematobacter genomosp. 1</name>
    <dbReference type="NCBI Taxonomy" id="366618"/>
    <lineage>
        <taxon>Bacteria</taxon>
        <taxon>Pseudomonadati</taxon>
        <taxon>Pseudomonadota</taxon>
        <taxon>Alphaproteobacteria</taxon>
        <taxon>Rhodobacterales</taxon>
        <taxon>Paracoccaceae</taxon>
        <taxon>Haematobacter</taxon>
    </lineage>
</organism>
<keyword evidence="2" id="KW-1185">Reference proteome</keyword>
<sequence>MSHSYNLEMQMDDLFISLPMPNQDEAVFSAYEHLLGHFPDHSDLAGLPGPITEHDLHEALEDLGLSDRASFSIKPNEGVQS</sequence>
<name>A0A212AAT0_9RHOB</name>
<proteinExistence type="predicted"/>
<evidence type="ECO:0000313" key="2">
    <source>
        <dbReference type="Proteomes" id="UP000196878"/>
    </source>
</evidence>
<reference evidence="1 2" key="1">
    <citation type="submission" date="2016-12" db="EMBL/GenBank/DDBJ databases">
        <title>Comparison of Traditional DNA-DNA Hybridization with In Silico Genomic Analysis.</title>
        <authorList>
            <person name="Nicholson A.C."/>
            <person name="Humrighouse B.W."/>
            <person name="Graziano J."/>
            <person name="Lasker B."/>
            <person name="Whitney A.M."/>
            <person name="Mcquiston J.R."/>
        </authorList>
    </citation>
    <scope>NUCLEOTIDE SEQUENCE [LARGE SCALE GENOMIC DNA]</scope>
    <source>
        <strain evidence="1 2">H2240</strain>
    </source>
</reference>
<protein>
    <submittedName>
        <fullName evidence="1">Uncharacterized protein</fullName>
    </submittedName>
</protein>
<comment type="caution">
    <text evidence="1">The sequence shown here is derived from an EMBL/GenBank/DDBJ whole genome shotgun (WGS) entry which is preliminary data.</text>
</comment>
<dbReference type="AlphaFoldDB" id="A0A212AAT0"/>
<gene>
    <name evidence="1" type="ORF">CDV49_11420</name>
</gene>
<accession>A0A212AAT0</accession>
<evidence type="ECO:0000313" key="1">
    <source>
        <dbReference type="EMBL" id="OWJ77433.1"/>
    </source>
</evidence>